<feature type="coiled-coil region" evidence="1">
    <location>
        <begin position="151"/>
        <end position="178"/>
    </location>
</feature>
<keyword evidence="3" id="KW-1185">Reference proteome</keyword>
<sequence length="246" mass="26584">MNADEFNARYPVGTPVLAYPGFRPEDASDARRLVTRTRTKAQLSASGDPVVWVEGEGSYICLTHVDPVSESVWQAAKQAEETAAAVATPSALPVPVGDQPQPLDDARLAEIRSLLRYETSISFHSARAKESMLLLLSEVEQWRATYGADALPGALKQLRDAETEVHRLKAELAAEKSAHRFTLRQRNNRSNRITHLRDLANAAATGGTADVQALIDAARDTLAASVDDHKACTAAPTTDRAEEAAS</sequence>
<protein>
    <submittedName>
        <fullName evidence="2">Uncharacterized protein</fullName>
    </submittedName>
</protein>
<accession>A0ABW0UNS8</accession>
<proteinExistence type="predicted"/>
<dbReference type="Proteomes" id="UP001596154">
    <property type="component" value="Unassembled WGS sequence"/>
</dbReference>
<gene>
    <name evidence="2" type="ORF">ACFPZJ_12980</name>
</gene>
<dbReference type="EMBL" id="JBHSNY010000004">
    <property type="protein sequence ID" value="MFC5634673.1"/>
    <property type="molecule type" value="Genomic_DNA"/>
</dbReference>
<evidence type="ECO:0000313" key="3">
    <source>
        <dbReference type="Proteomes" id="UP001596154"/>
    </source>
</evidence>
<keyword evidence="1" id="KW-0175">Coiled coil</keyword>
<evidence type="ECO:0000256" key="1">
    <source>
        <dbReference type="SAM" id="Coils"/>
    </source>
</evidence>
<reference evidence="3" key="1">
    <citation type="journal article" date="2019" name="Int. J. Syst. Evol. Microbiol.">
        <title>The Global Catalogue of Microorganisms (GCM) 10K type strain sequencing project: providing services to taxonomists for standard genome sequencing and annotation.</title>
        <authorList>
            <consortium name="The Broad Institute Genomics Platform"/>
            <consortium name="The Broad Institute Genome Sequencing Center for Infectious Disease"/>
            <person name="Wu L."/>
            <person name="Ma J."/>
        </authorList>
    </citation>
    <scope>NUCLEOTIDE SEQUENCE [LARGE SCALE GENOMIC DNA]</scope>
    <source>
        <strain evidence="3">CGMCC 4.7248</strain>
    </source>
</reference>
<name>A0ABW0UNS8_9ACTN</name>
<evidence type="ECO:0000313" key="2">
    <source>
        <dbReference type="EMBL" id="MFC5634673.1"/>
    </source>
</evidence>
<comment type="caution">
    <text evidence="2">The sequence shown here is derived from an EMBL/GenBank/DDBJ whole genome shotgun (WGS) entry which is preliminary data.</text>
</comment>
<dbReference type="RefSeq" id="WP_381020721.1">
    <property type="nucleotide sequence ID" value="NZ_JBHSNY010000004.1"/>
</dbReference>
<organism evidence="2 3">
    <name type="scientific">Streptomyces bullii</name>
    <dbReference type="NCBI Taxonomy" id="349910"/>
    <lineage>
        <taxon>Bacteria</taxon>
        <taxon>Bacillati</taxon>
        <taxon>Actinomycetota</taxon>
        <taxon>Actinomycetes</taxon>
        <taxon>Kitasatosporales</taxon>
        <taxon>Streptomycetaceae</taxon>
        <taxon>Streptomyces</taxon>
    </lineage>
</organism>